<feature type="compositionally biased region" description="Low complexity" evidence="1">
    <location>
        <begin position="222"/>
        <end position="235"/>
    </location>
</feature>
<feature type="domain" description="Methyltransferase" evidence="2">
    <location>
        <begin position="283"/>
        <end position="434"/>
    </location>
</feature>
<proteinExistence type="predicted"/>
<reference evidence="3 4" key="1">
    <citation type="submission" date="2016-09" db="EMBL/GenBank/DDBJ databases">
        <title>Extensive genetic diversity and differential bi-allelic expression allows diatom success in the polar Southern Ocean.</title>
        <authorList>
            <consortium name="DOE Joint Genome Institute"/>
            <person name="Mock T."/>
            <person name="Otillar R.P."/>
            <person name="Strauss J."/>
            <person name="Dupont C."/>
            <person name="Frickenhaus S."/>
            <person name="Maumus F."/>
            <person name="Mcmullan M."/>
            <person name="Sanges R."/>
            <person name="Schmutz J."/>
            <person name="Toseland A."/>
            <person name="Valas R."/>
            <person name="Veluchamy A."/>
            <person name="Ward B.J."/>
            <person name="Allen A."/>
            <person name="Barry K."/>
            <person name="Falciatore A."/>
            <person name="Ferrante M."/>
            <person name="Fortunato A.E."/>
            <person name="Gloeckner G."/>
            <person name="Gruber A."/>
            <person name="Hipkin R."/>
            <person name="Janech M."/>
            <person name="Kroth P."/>
            <person name="Leese F."/>
            <person name="Lindquist E."/>
            <person name="Lyon B.R."/>
            <person name="Martin J."/>
            <person name="Mayer C."/>
            <person name="Parker M."/>
            <person name="Quesneville H."/>
            <person name="Raymond J."/>
            <person name="Uhlig C."/>
            <person name="Valentin K.U."/>
            <person name="Worden A.Z."/>
            <person name="Armbrust E.V."/>
            <person name="Bowler C."/>
            <person name="Green B."/>
            <person name="Moulton V."/>
            <person name="Van Oosterhout C."/>
            <person name="Grigoriev I."/>
        </authorList>
    </citation>
    <scope>NUCLEOTIDE SEQUENCE [LARGE SCALE GENOMIC DNA]</scope>
    <source>
        <strain evidence="3 4">CCMP1102</strain>
    </source>
</reference>
<feature type="compositionally biased region" description="Polar residues" evidence="1">
    <location>
        <begin position="601"/>
        <end position="617"/>
    </location>
</feature>
<feature type="region of interest" description="Disordered" evidence="1">
    <location>
        <begin position="696"/>
        <end position="716"/>
    </location>
</feature>
<sequence length="891" mass="99931">MLIDSTTPRRRRRRRLSTSIGDKMRRKKSLRVSVATTVACIVLLSYVAIDSTDYFYHANNNNGSSSSSSIDNNKMNVIFVDAFFTTTTTTTSSLSQHYRDDEDVIVRQQRKRTSAYASSAFSMNLIRMMMMPSSSISTTTTNTTAEKEEEAAVSSTSLWSEQQEFLLSTSQKQQQLLDDDDSNDVRVLMEPIINHPSIQLLDLHSRPRKKLKPRHKKYFGLTNNPNTTTTTTTTNDSDDKDNRQIALFERLAIACCDSSVVPRKELYETYAAAILIHNQFRDDNNSNDNNICRIADLAAGHGLLSWMLLAIYDEYDNDANTNTNTNNSNIPTRTAICIDLRMPPSAIAIAKSMRKHFFPVLNEDEGNNDDSNDDESILYDRRWTYVQTGLQDIRTDASTLLVSVHACGTLSDYLIDMAIDSNFAPLALVPCCHTYSIRKGYQPHPLYAPNNITAKDVGYYIEKQQQQQQQHQQENGATASLSLAAAAAAAAATATAAAYRNKKFQIIENVIDTVRLITLQNAYGSNNVVLQTLPEIFTERNRLFLVQKKKMKMKMKRSGIKTISTTINSNVSSDSDDRDRRLSSESSDSSDSSECVAEIPITNNVNSNPDQSKNENSLPEPITTVRKGSMPQPQQKVVAAAQKQQLLLVPLKDDVDSIDYCVSISGTEKAYQRLRKLIPNHFTPKLDVSMWISSSSSESTESKSKPYTIITDNTNHTTDINTNNNNNVNKKEINNKTPTVEMLQEVLDDTVRNYIQQQHHHHHNGLDDNMKEFDDIIDCEGNESSSTSINNNDSNNVCYCSCTIRAINELYVDPKTGRVSCTYQIEYATAPTYNNNDTIDSNSSRNSIIPPIVSSSNFLNDDGSFPKKIAKEIHELFCHKVVTTVDGVEIR</sequence>
<accession>A0A1E7EWT6</accession>
<dbReference type="KEGG" id="fcy:FRACYDRAFT_247002"/>
<protein>
    <recommendedName>
        <fullName evidence="2">Methyltransferase domain-containing protein</fullName>
    </recommendedName>
</protein>
<dbReference type="InParanoid" id="A0A1E7EWT6"/>
<feature type="region of interest" description="Disordered" evidence="1">
    <location>
        <begin position="217"/>
        <end position="238"/>
    </location>
</feature>
<keyword evidence="4" id="KW-1185">Reference proteome</keyword>
<dbReference type="OrthoDB" id="46169at2759"/>
<dbReference type="PANTHER" id="PTHR20916">
    <property type="entry name" value="CYSTEINE AND GLYCINE-RICH PROTEIN 2 BINDING PROTEIN"/>
    <property type="match status" value="1"/>
</dbReference>
<dbReference type="AlphaFoldDB" id="A0A1E7EWT6"/>
<gene>
    <name evidence="3" type="ORF">FRACYDRAFT_247002</name>
</gene>
<dbReference type="GO" id="GO:0004402">
    <property type="term" value="F:histone acetyltransferase activity"/>
    <property type="evidence" value="ECO:0007669"/>
    <property type="project" value="TreeGrafter"/>
</dbReference>
<organism evidence="3 4">
    <name type="scientific">Fragilariopsis cylindrus CCMP1102</name>
    <dbReference type="NCBI Taxonomy" id="635003"/>
    <lineage>
        <taxon>Eukaryota</taxon>
        <taxon>Sar</taxon>
        <taxon>Stramenopiles</taxon>
        <taxon>Ochrophyta</taxon>
        <taxon>Bacillariophyta</taxon>
        <taxon>Bacillariophyceae</taxon>
        <taxon>Bacillariophycidae</taxon>
        <taxon>Bacillariales</taxon>
        <taxon>Bacillariaceae</taxon>
        <taxon>Fragilariopsis</taxon>
    </lineage>
</organism>
<dbReference type="Pfam" id="PF13679">
    <property type="entry name" value="Methyltransf_32"/>
    <property type="match status" value="1"/>
</dbReference>
<evidence type="ECO:0000256" key="1">
    <source>
        <dbReference type="SAM" id="MobiDB-lite"/>
    </source>
</evidence>
<dbReference type="PANTHER" id="PTHR20916:SF26">
    <property type="entry name" value="CYSTEINE-RICH PROTEIN 2-BINDING PROTEIN"/>
    <property type="match status" value="1"/>
</dbReference>
<dbReference type="EMBL" id="KV784371">
    <property type="protein sequence ID" value="OEU10500.1"/>
    <property type="molecule type" value="Genomic_DNA"/>
</dbReference>
<dbReference type="InterPro" id="IPR025714">
    <property type="entry name" value="Methyltranfer_dom"/>
</dbReference>
<evidence type="ECO:0000313" key="3">
    <source>
        <dbReference type="EMBL" id="OEU10500.1"/>
    </source>
</evidence>
<dbReference type="Proteomes" id="UP000095751">
    <property type="component" value="Unassembled WGS sequence"/>
</dbReference>
<evidence type="ECO:0000259" key="2">
    <source>
        <dbReference type="Pfam" id="PF13679"/>
    </source>
</evidence>
<feature type="region of interest" description="Disordered" evidence="1">
    <location>
        <begin position="564"/>
        <end position="636"/>
    </location>
</feature>
<evidence type="ECO:0000313" key="4">
    <source>
        <dbReference type="Proteomes" id="UP000095751"/>
    </source>
</evidence>
<feature type="compositionally biased region" description="Low complexity" evidence="1">
    <location>
        <begin position="584"/>
        <end position="593"/>
    </location>
</feature>
<name>A0A1E7EWT6_9STRA</name>
<feature type="region of interest" description="Disordered" evidence="1">
    <location>
        <begin position="1"/>
        <end position="22"/>
    </location>
</feature>